<proteinExistence type="predicted"/>
<evidence type="ECO:0000313" key="3">
    <source>
        <dbReference type="Proteomes" id="UP000178272"/>
    </source>
</evidence>
<reference evidence="2 3" key="1">
    <citation type="journal article" date="2016" name="Nat. Commun.">
        <title>Thousands of microbial genomes shed light on interconnected biogeochemical processes in an aquifer system.</title>
        <authorList>
            <person name="Anantharaman K."/>
            <person name="Brown C.T."/>
            <person name="Hug L.A."/>
            <person name="Sharon I."/>
            <person name="Castelle C.J."/>
            <person name="Probst A.J."/>
            <person name="Thomas B.C."/>
            <person name="Singh A."/>
            <person name="Wilkins M.J."/>
            <person name="Karaoz U."/>
            <person name="Brodie E.L."/>
            <person name="Williams K.H."/>
            <person name="Hubbard S.S."/>
            <person name="Banfield J.F."/>
        </authorList>
    </citation>
    <scope>NUCLEOTIDE SEQUENCE [LARGE SCALE GENOMIC DNA]</scope>
</reference>
<dbReference type="Pfam" id="PF14584">
    <property type="entry name" value="DUF4446"/>
    <property type="match status" value="1"/>
</dbReference>
<keyword evidence="1" id="KW-0472">Membrane</keyword>
<dbReference type="Proteomes" id="UP000178272">
    <property type="component" value="Unassembled WGS sequence"/>
</dbReference>
<dbReference type="STRING" id="1797517.A3F61_01390"/>
<gene>
    <name evidence="2" type="ORF">A3F61_01390</name>
</gene>
<comment type="caution">
    <text evidence="2">The sequence shown here is derived from an EMBL/GenBank/DDBJ whole genome shotgun (WGS) entry which is preliminary data.</text>
</comment>
<dbReference type="AlphaFoldDB" id="A0A1G1VB51"/>
<feature type="transmembrane region" description="Helical" evidence="1">
    <location>
        <begin position="6"/>
        <end position="23"/>
    </location>
</feature>
<evidence type="ECO:0000313" key="2">
    <source>
        <dbReference type="EMBL" id="OGY12649.1"/>
    </source>
</evidence>
<evidence type="ECO:0008006" key="4">
    <source>
        <dbReference type="Google" id="ProtNLM"/>
    </source>
</evidence>
<keyword evidence="1" id="KW-1133">Transmembrane helix</keyword>
<dbReference type="EMBL" id="MHCA01000009">
    <property type="protein sequence ID" value="OGY12649.1"/>
    <property type="molecule type" value="Genomic_DNA"/>
</dbReference>
<protein>
    <recommendedName>
        <fullName evidence="4">DUF4446 domain-containing protein</fullName>
    </recommendedName>
</protein>
<accession>A0A1G1VB51</accession>
<sequence length="151" mass="16784">MLLSGAAFLVLIIWLAVITFWLWQTDQHYKKLVATTGRTDLRSILERLLSGQANLAEHLKKVEGGLGELNKKTQSHISKVASVRFNPYSNTGSNQSFALAMLDGNNSGVILLSLHGREGTRIYVKPVLNGKSRYELSSEEKQTLEEAIKKS</sequence>
<keyword evidence="1" id="KW-0812">Transmembrane</keyword>
<organism evidence="2 3">
    <name type="scientific">Candidatus Blackburnbacteria bacterium RIFCSPHIGHO2_12_FULL_41_13b</name>
    <dbReference type="NCBI Taxonomy" id="1797517"/>
    <lineage>
        <taxon>Bacteria</taxon>
        <taxon>Candidatus Blackburniibacteriota</taxon>
    </lineage>
</organism>
<evidence type="ECO:0000256" key="1">
    <source>
        <dbReference type="SAM" id="Phobius"/>
    </source>
</evidence>
<name>A0A1G1VB51_9BACT</name>
<dbReference type="InterPro" id="IPR027981">
    <property type="entry name" value="DUF4446"/>
</dbReference>